<dbReference type="Gene3D" id="1.20.1600.10">
    <property type="entry name" value="Outer membrane efflux proteins (OEP)"/>
    <property type="match status" value="1"/>
</dbReference>
<organism evidence="3 4">
    <name type="scientific">Hydrogenophaga atypica</name>
    <dbReference type="NCBI Taxonomy" id="249409"/>
    <lineage>
        <taxon>Bacteria</taxon>
        <taxon>Pseudomonadati</taxon>
        <taxon>Pseudomonadota</taxon>
        <taxon>Betaproteobacteria</taxon>
        <taxon>Burkholderiales</taxon>
        <taxon>Comamonadaceae</taxon>
        <taxon>Hydrogenophaga</taxon>
    </lineage>
</organism>
<evidence type="ECO:0000313" key="3">
    <source>
        <dbReference type="EMBL" id="MFC7410305.1"/>
    </source>
</evidence>
<protein>
    <submittedName>
        <fullName evidence="3">TolC family protein</fullName>
    </submittedName>
</protein>
<dbReference type="RefSeq" id="WP_382225175.1">
    <property type="nucleotide sequence ID" value="NZ_JBHTCA010000014.1"/>
</dbReference>
<accession>A0ABW2QLN2</accession>
<dbReference type="EMBL" id="JBHTCA010000014">
    <property type="protein sequence ID" value="MFC7410305.1"/>
    <property type="molecule type" value="Genomic_DNA"/>
</dbReference>
<dbReference type="Proteomes" id="UP001596501">
    <property type="component" value="Unassembled WGS sequence"/>
</dbReference>
<gene>
    <name evidence="3" type="ORF">ACFQPB_15680</name>
</gene>
<feature type="region of interest" description="Disordered" evidence="2">
    <location>
        <begin position="106"/>
        <end position="125"/>
    </location>
</feature>
<dbReference type="InterPro" id="IPR003423">
    <property type="entry name" value="OMP_efflux"/>
</dbReference>
<evidence type="ECO:0000313" key="4">
    <source>
        <dbReference type="Proteomes" id="UP001596501"/>
    </source>
</evidence>
<dbReference type="PANTHER" id="PTHR30203">
    <property type="entry name" value="OUTER MEMBRANE CATION EFFLUX PROTEIN"/>
    <property type="match status" value="1"/>
</dbReference>
<evidence type="ECO:0000256" key="2">
    <source>
        <dbReference type="SAM" id="MobiDB-lite"/>
    </source>
</evidence>
<reference evidence="4" key="1">
    <citation type="journal article" date="2019" name="Int. J. Syst. Evol. Microbiol.">
        <title>The Global Catalogue of Microorganisms (GCM) 10K type strain sequencing project: providing services to taxonomists for standard genome sequencing and annotation.</title>
        <authorList>
            <consortium name="The Broad Institute Genomics Platform"/>
            <consortium name="The Broad Institute Genome Sequencing Center for Infectious Disease"/>
            <person name="Wu L."/>
            <person name="Ma J."/>
        </authorList>
    </citation>
    <scope>NUCLEOTIDE SEQUENCE [LARGE SCALE GENOMIC DNA]</scope>
    <source>
        <strain evidence="4">CGMCC 1.12371</strain>
    </source>
</reference>
<comment type="similarity">
    <text evidence="1">Belongs to the outer membrane factor (OMF) (TC 1.B.17) family.</text>
</comment>
<proteinExistence type="inferred from homology"/>
<sequence>VDAAQAQLDAAAVAYQAVVRQAVSEVEQSLVSLAAVRERVGSAALAVEGYRRSLDGTTSRYQAGLASLNELEDARRWLLAADNAALVLRQEQLAAWVRLYVALGGGFEPSSASDKAQQPIARDAS</sequence>
<feature type="non-terminal residue" evidence="3">
    <location>
        <position position="1"/>
    </location>
</feature>
<name>A0ABW2QLN2_9BURK</name>
<evidence type="ECO:0000256" key="1">
    <source>
        <dbReference type="ARBA" id="ARBA00007613"/>
    </source>
</evidence>
<dbReference type="SUPFAM" id="SSF56954">
    <property type="entry name" value="Outer membrane efflux proteins (OEP)"/>
    <property type="match status" value="1"/>
</dbReference>
<keyword evidence="4" id="KW-1185">Reference proteome</keyword>
<dbReference type="InterPro" id="IPR010131">
    <property type="entry name" value="MdtP/NodT-like"/>
</dbReference>
<comment type="caution">
    <text evidence="3">The sequence shown here is derived from an EMBL/GenBank/DDBJ whole genome shotgun (WGS) entry which is preliminary data.</text>
</comment>
<dbReference type="Pfam" id="PF02321">
    <property type="entry name" value="OEP"/>
    <property type="match status" value="1"/>
</dbReference>